<keyword evidence="8" id="KW-1003">Cell membrane</keyword>
<evidence type="ECO:0000256" key="3">
    <source>
        <dbReference type="ARBA" id="ARBA00022781"/>
    </source>
</evidence>
<comment type="similarity">
    <text evidence="8">Belongs to the ATPase delta chain family.</text>
</comment>
<keyword evidence="10" id="KW-1185">Reference proteome</keyword>
<sequence>MALSREEIAARYGTALFGYAEDVHNLDAIHAELNELAIALKENPKFVATLSDPILNCKDKEALLTSVERDLSEEVQNFLNMLLDYNRFDVVIEIIAFFNQLYNKAKGVASGTVTTSYQLSSDELSRLSDGYAKKYHLSSVRLENEVDPSIIGGAVLQVGDIVIDGSVKHRLTKIRRQLIDKK</sequence>
<dbReference type="Pfam" id="PF00213">
    <property type="entry name" value="OSCP"/>
    <property type="match status" value="1"/>
</dbReference>
<keyword evidence="2 8" id="KW-0813">Transport</keyword>
<accession>A0A916VHW5</accession>
<evidence type="ECO:0000256" key="2">
    <source>
        <dbReference type="ARBA" id="ARBA00022448"/>
    </source>
</evidence>
<dbReference type="NCBIfam" id="NF004403">
    <property type="entry name" value="PRK05758.2-4"/>
    <property type="match status" value="1"/>
</dbReference>
<evidence type="ECO:0000256" key="8">
    <source>
        <dbReference type="HAMAP-Rule" id="MF_01416"/>
    </source>
</evidence>
<dbReference type="InterPro" id="IPR000711">
    <property type="entry name" value="ATPase_OSCP/dsu"/>
</dbReference>
<dbReference type="PROSITE" id="PS00389">
    <property type="entry name" value="ATPASE_DELTA"/>
    <property type="match status" value="1"/>
</dbReference>
<comment type="function">
    <text evidence="8">This protein is part of the stalk that links CF(0) to CF(1). It either transmits conformational changes from CF(0) to CF(1) or is implicated in proton conduction.</text>
</comment>
<proteinExistence type="inferred from homology"/>
<comment type="caution">
    <text evidence="9">The sequence shown here is derived from an EMBL/GenBank/DDBJ whole genome shotgun (WGS) entry which is preliminary data.</text>
</comment>
<dbReference type="NCBIfam" id="TIGR01145">
    <property type="entry name" value="ATP_synt_delta"/>
    <property type="match status" value="1"/>
</dbReference>
<evidence type="ECO:0000256" key="5">
    <source>
        <dbReference type="ARBA" id="ARBA00023136"/>
    </source>
</evidence>
<dbReference type="EMBL" id="BMAY01000006">
    <property type="protein sequence ID" value="GFZ27107.1"/>
    <property type="molecule type" value="Genomic_DNA"/>
</dbReference>
<gene>
    <name evidence="8 9" type="primary">atpH</name>
    <name evidence="9" type="ORF">LCB40_09870</name>
</gene>
<dbReference type="SUPFAM" id="SSF47928">
    <property type="entry name" value="N-terminal domain of the delta subunit of the F1F0-ATP synthase"/>
    <property type="match status" value="1"/>
</dbReference>
<dbReference type="Gene3D" id="1.10.520.20">
    <property type="entry name" value="N-terminal domain of the delta subunit of the F1F0-ATP synthase"/>
    <property type="match status" value="1"/>
</dbReference>
<evidence type="ECO:0000256" key="1">
    <source>
        <dbReference type="ARBA" id="ARBA00004370"/>
    </source>
</evidence>
<keyword evidence="6 8" id="KW-0139">CF(1)</keyword>
<keyword evidence="7 8" id="KW-0066">ATP synthesis</keyword>
<dbReference type="HAMAP" id="MF_01416">
    <property type="entry name" value="ATP_synth_delta_bact"/>
    <property type="match status" value="1"/>
</dbReference>
<comment type="function">
    <text evidence="8">F(1)F(0) ATP synthase produces ATP from ADP in the presence of a proton or sodium gradient. F-type ATPases consist of two structural domains, F(1) containing the extramembraneous catalytic core and F(0) containing the membrane proton channel, linked together by a central stalk and a peripheral stalk. During catalysis, ATP synthesis in the catalytic domain of F(1) is coupled via a rotary mechanism of the central stalk subunits to proton translocation.</text>
</comment>
<dbReference type="Proteomes" id="UP000677218">
    <property type="component" value="Unassembled WGS sequence"/>
</dbReference>
<dbReference type="InterPro" id="IPR020781">
    <property type="entry name" value="ATPase_OSCP/d_CS"/>
</dbReference>
<dbReference type="RefSeq" id="WP_212780801.1">
    <property type="nucleotide sequence ID" value="NZ_BMAY01000006.1"/>
</dbReference>
<name>A0A916VHW5_9LACO</name>
<evidence type="ECO:0000313" key="10">
    <source>
        <dbReference type="Proteomes" id="UP000677218"/>
    </source>
</evidence>
<organism evidence="9 10">
    <name type="scientific">Lactobacillus corticis</name>
    <dbReference type="NCBI Taxonomy" id="2201249"/>
    <lineage>
        <taxon>Bacteria</taxon>
        <taxon>Bacillati</taxon>
        <taxon>Bacillota</taxon>
        <taxon>Bacilli</taxon>
        <taxon>Lactobacillales</taxon>
        <taxon>Lactobacillaceae</taxon>
        <taxon>Lactobacillus</taxon>
    </lineage>
</organism>
<keyword evidence="3 8" id="KW-0375">Hydrogen ion transport</keyword>
<dbReference type="AlphaFoldDB" id="A0A916VHW5"/>
<evidence type="ECO:0000313" key="9">
    <source>
        <dbReference type="EMBL" id="GFZ27107.1"/>
    </source>
</evidence>
<keyword evidence="4 8" id="KW-0406">Ion transport</keyword>
<dbReference type="PANTHER" id="PTHR11910">
    <property type="entry name" value="ATP SYNTHASE DELTA CHAIN"/>
    <property type="match status" value="1"/>
</dbReference>
<dbReference type="GO" id="GO:0005886">
    <property type="term" value="C:plasma membrane"/>
    <property type="evidence" value="ECO:0007669"/>
    <property type="project" value="UniProtKB-SubCell"/>
</dbReference>
<keyword evidence="5 8" id="KW-0472">Membrane</keyword>
<dbReference type="GO" id="GO:0045259">
    <property type="term" value="C:proton-transporting ATP synthase complex"/>
    <property type="evidence" value="ECO:0007669"/>
    <property type="project" value="UniProtKB-KW"/>
</dbReference>
<reference evidence="9" key="1">
    <citation type="submission" date="2020-08" db="EMBL/GenBank/DDBJ databases">
        <title>Taxonomic study for Lactobacillus species isolated from hardwood bark.</title>
        <authorList>
            <person name="Tohno M."/>
            <person name="Tanizawa Y."/>
        </authorList>
    </citation>
    <scope>NUCLEOTIDE SEQUENCE</scope>
    <source>
        <strain evidence="9">B40</strain>
    </source>
</reference>
<comment type="subcellular location">
    <subcellularLocation>
        <location evidence="8">Cell membrane</location>
        <topology evidence="8">Peripheral membrane protein</topology>
    </subcellularLocation>
    <subcellularLocation>
        <location evidence="1">Membrane</location>
    </subcellularLocation>
</comment>
<evidence type="ECO:0000256" key="7">
    <source>
        <dbReference type="ARBA" id="ARBA00023310"/>
    </source>
</evidence>
<protein>
    <recommendedName>
        <fullName evidence="8">ATP synthase subunit delta</fullName>
    </recommendedName>
    <alternativeName>
        <fullName evidence="8">ATP synthase F(1) sector subunit delta</fullName>
    </alternativeName>
    <alternativeName>
        <fullName evidence="8">F-type ATPase subunit delta</fullName>
        <shortName evidence="8">F-ATPase subunit delta</shortName>
    </alternativeName>
</protein>
<evidence type="ECO:0000256" key="6">
    <source>
        <dbReference type="ARBA" id="ARBA00023196"/>
    </source>
</evidence>
<dbReference type="InterPro" id="IPR026015">
    <property type="entry name" value="ATP_synth_OSCP/delta_N_sf"/>
</dbReference>
<evidence type="ECO:0000256" key="4">
    <source>
        <dbReference type="ARBA" id="ARBA00023065"/>
    </source>
</evidence>
<dbReference type="PRINTS" id="PR00125">
    <property type="entry name" value="ATPASEDELTA"/>
</dbReference>
<dbReference type="GO" id="GO:0046933">
    <property type="term" value="F:proton-transporting ATP synthase activity, rotational mechanism"/>
    <property type="evidence" value="ECO:0007669"/>
    <property type="project" value="UniProtKB-UniRule"/>
</dbReference>